<gene>
    <name evidence="1" type="ordered locus">CKO_03950</name>
</gene>
<dbReference type="KEGG" id="cko:CKO_03950"/>
<sequence length="49" mass="5676">MIGVRKYNPSLIHGSFIINDKNKKKTIHINEADKAIIFSFIINPLVFYI</sequence>
<dbReference type="AlphaFoldDB" id="A8ANG0"/>
<name>A8ANG0_CITK8</name>
<evidence type="ECO:0000313" key="1">
    <source>
        <dbReference type="EMBL" id="ABV15022.1"/>
    </source>
</evidence>
<accession>A8ANG0</accession>
<protein>
    <submittedName>
        <fullName evidence="1">Uncharacterized protein</fullName>
    </submittedName>
</protein>
<organism evidence="1 2">
    <name type="scientific">Citrobacter koseri (strain ATCC BAA-895 / CDC 4225-83 / SGSC4696)</name>
    <dbReference type="NCBI Taxonomy" id="290338"/>
    <lineage>
        <taxon>Bacteria</taxon>
        <taxon>Pseudomonadati</taxon>
        <taxon>Pseudomonadota</taxon>
        <taxon>Gammaproteobacteria</taxon>
        <taxon>Enterobacterales</taxon>
        <taxon>Enterobacteriaceae</taxon>
        <taxon>Citrobacter</taxon>
    </lineage>
</organism>
<reference evidence="1 2" key="1">
    <citation type="submission" date="2007-08" db="EMBL/GenBank/DDBJ databases">
        <authorList>
            <consortium name="The Citrobacter koseri Genome Sequencing Project"/>
            <person name="McClelland M."/>
            <person name="Sanderson E.K."/>
            <person name="Porwollik S."/>
            <person name="Spieth J."/>
            <person name="Clifton W.S."/>
            <person name="Latreille P."/>
            <person name="Courtney L."/>
            <person name="Wang C."/>
            <person name="Pepin K."/>
            <person name="Bhonagiri V."/>
            <person name="Nash W."/>
            <person name="Johnson M."/>
            <person name="Thiruvilangam P."/>
            <person name="Wilson R."/>
        </authorList>
    </citation>
    <scope>NUCLEOTIDE SEQUENCE [LARGE SCALE GENOMIC DNA]</scope>
    <source>
        <strain evidence="2">ATCC BAA-895 / CDC 4225-83 / SGSC4696</strain>
    </source>
</reference>
<proteinExistence type="predicted"/>
<evidence type="ECO:0000313" key="2">
    <source>
        <dbReference type="Proteomes" id="UP000008148"/>
    </source>
</evidence>
<dbReference type="Proteomes" id="UP000008148">
    <property type="component" value="Chromosome"/>
</dbReference>
<keyword evidence="2" id="KW-1185">Reference proteome</keyword>
<dbReference type="EMBL" id="CP000822">
    <property type="protein sequence ID" value="ABV15022.1"/>
    <property type="molecule type" value="Genomic_DNA"/>
</dbReference>
<dbReference type="HOGENOM" id="CLU_3133869_0_0_6"/>